<comment type="caution">
    <text evidence="1">The sequence shown here is derived from an EMBL/GenBank/DDBJ whole genome shotgun (WGS) entry which is preliminary data.</text>
</comment>
<dbReference type="AlphaFoldDB" id="A0A7V4E5I9"/>
<dbReference type="InterPro" id="IPR036278">
    <property type="entry name" value="Sialidase_sf"/>
</dbReference>
<reference evidence="1" key="1">
    <citation type="journal article" date="2020" name="mSystems">
        <title>Genome- and Community-Level Interaction Insights into Carbon Utilization and Element Cycling Functions of Hydrothermarchaeota in Hydrothermal Sediment.</title>
        <authorList>
            <person name="Zhou Z."/>
            <person name="Liu Y."/>
            <person name="Xu W."/>
            <person name="Pan J."/>
            <person name="Luo Z.H."/>
            <person name="Li M."/>
        </authorList>
    </citation>
    <scope>NUCLEOTIDE SEQUENCE [LARGE SCALE GENOMIC DNA]</scope>
    <source>
        <strain evidence="1">SpSt-69</strain>
    </source>
</reference>
<organism evidence="1">
    <name type="scientific">candidate division WOR-3 bacterium</name>
    <dbReference type="NCBI Taxonomy" id="2052148"/>
    <lineage>
        <taxon>Bacteria</taxon>
        <taxon>Bacteria division WOR-3</taxon>
    </lineage>
</organism>
<accession>A0A7V4E5I9</accession>
<protein>
    <recommendedName>
        <fullName evidence="2">Exo-alpha-sialidase</fullName>
    </recommendedName>
</protein>
<gene>
    <name evidence="1" type="ORF">ENU66_05940</name>
</gene>
<evidence type="ECO:0000313" key="1">
    <source>
        <dbReference type="EMBL" id="HGL17846.1"/>
    </source>
</evidence>
<evidence type="ECO:0008006" key="2">
    <source>
        <dbReference type="Google" id="ProtNLM"/>
    </source>
</evidence>
<proteinExistence type="predicted"/>
<sequence length="422" mass="48463">MRLVIALLTIICIMLAIFVFVNFEQDQQSKIEKFVDIGGWCWFNHPNVLYTEGYVFLGYVANTGEKHFTARVARIDPSLGSVLYKDLLDRVDDDHAAPAMDVLPDGRIIVTVSKHAGKVIRIAIFDPNNFNSNWSITDLNLSNTLLKGMLTYPSPAVLGDRIFIFFRDGNPSNSLWRFIYSDDMGQTWSKPQILLDPQGKAPGVYVIFTRVGNTVYFTASLAYGPVDKPKKNVYFFYLDNDGFYRADGTKIADMETPLNIDMIEKVFDSDREGLYGAWIYDVYPDDDGRPIIAFTAFEKVENRTYKHYYYTARWEGDTWIVRRIADGGELHPMIINEYLYSGGIWIMRSDPNKVILSRKCDNGWQIEIRDLTGNLQGLIREPKAPNEMNIHPLEVNGVIIWQSGYYREKNILVTPIFYTTHK</sequence>
<dbReference type="SUPFAM" id="SSF50939">
    <property type="entry name" value="Sialidases"/>
    <property type="match status" value="1"/>
</dbReference>
<dbReference type="Pfam" id="PF15892">
    <property type="entry name" value="BNR_4"/>
    <property type="match status" value="1"/>
</dbReference>
<dbReference type="EMBL" id="DTDJ01000037">
    <property type="protein sequence ID" value="HGL17846.1"/>
    <property type="molecule type" value="Genomic_DNA"/>
</dbReference>
<name>A0A7V4E5I9_UNCW3</name>
<dbReference type="Gene3D" id="2.120.10.10">
    <property type="match status" value="1"/>
</dbReference>
<dbReference type="CDD" id="cd15482">
    <property type="entry name" value="Sialidase_non-viral"/>
    <property type="match status" value="1"/>
</dbReference>